<protein>
    <submittedName>
        <fullName evidence="3">Cysteine hydrolase</fullName>
    </submittedName>
</protein>
<dbReference type="PANTHER" id="PTHR43540">
    <property type="entry name" value="PEROXYUREIDOACRYLATE/UREIDOACRYLATE AMIDOHYDROLASE-RELATED"/>
    <property type="match status" value="1"/>
</dbReference>
<feature type="domain" description="Isochorismatase-like" evidence="2">
    <location>
        <begin position="13"/>
        <end position="193"/>
    </location>
</feature>
<dbReference type="Pfam" id="PF00857">
    <property type="entry name" value="Isochorismatase"/>
    <property type="match status" value="1"/>
</dbReference>
<dbReference type="GO" id="GO:0016787">
    <property type="term" value="F:hydrolase activity"/>
    <property type="evidence" value="ECO:0007669"/>
    <property type="project" value="UniProtKB-KW"/>
</dbReference>
<gene>
    <name evidence="3" type="ORF">BST39_17330</name>
</gene>
<sequence length="210" mass="22212">MAPMHAIDRRRIAVLCVECQTGVLGPDSVLPLLAQDCPRLVTDLQRLLDAARIAGVHVVHATYEGACEAETVGTARIWRVLAPATADWEPSAPATQVMSELLAPSDVVVPRRHGLFPTLDTDLLAVLRGLGVDTVVLAGVSLNLALPVTAAHLSEAGFHLIVARDAVAGTPPDYGQQVLTHTMAKLGRLTTIDELIGSWTVDVAQPGRSS</sequence>
<dbReference type="SUPFAM" id="SSF52499">
    <property type="entry name" value="Isochorismatase-like hydrolases"/>
    <property type="match status" value="1"/>
</dbReference>
<dbReference type="InterPro" id="IPR036380">
    <property type="entry name" value="Isochorismatase-like_sf"/>
</dbReference>
<evidence type="ECO:0000313" key="4">
    <source>
        <dbReference type="Proteomes" id="UP000192513"/>
    </source>
</evidence>
<keyword evidence="1 3" id="KW-0378">Hydrolase</keyword>
<evidence type="ECO:0000313" key="3">
    <source>
        <dbReference type="EMBL" id="ORB38432.1"/>
    </source>
</evidence>
<dbReference type="InterPro" id="IPR000868">
    <property type="entry name" value="Isochorismatase-like_dom"/>
</dbReference>
<reference evidence="3 4" key="1">
    <citation type="submission" date="2017-02" db="EMBL/GenBank/DDBJ databases">
        <title>The new phylogeny of genus Mycobacterium.</title>
        <authorList>
            <person name="Tortoli E."/>
            <person name="Trovato A."/>
            <person name="Cirillo D.M."/>
        </authorList>
    </citation>
    <scope>NUCLEOTIDE SEQUENCE [LARGE SCALE GENOMIC DNA]</scope>
    <source>
        <strain evidence="3 4">DSM 45000</strain>
    </source>
</reference>
<name>A0A1X0I930_9MYCO</name>
<comment type="caution">
    <text evidence="3">The sequence shown here is derived from an EMBL/GenBank/DDBJ whole genome shotgun (WGS) entry which is preliminary data.</text>
</comment>
<proteinExistence type="predicted"/>
<dbReference type="AlphaFoldDB" id="A0A1X0I930"/>
<dbReference type="EMBL" id="MVIE01000022">
    <property type="protein sequence ID" value="ORB38432.1"/>
    <property type="molecule type" value="Genomic_DNA"/>
</dbReference>
<dbReference type="OrthoDB" id="4549719at2"/>
<evidence type="ECO:0000259" key="2">
    <source>
        <dbReference type="Pfam" id="PF00857"/>
    </source>
</evidence>
<dbReference type="InterPro" id="IPR050272">
    <property type="entry name" value="Isochorismatase-like_hydrls"/>
</dbReference>
<keyword evidence="4" id="KW-1185">Reference proteome</keyword>
<dbReference type="Gene3D" id="3.40.50.850">
    <property type="entry name" value="Isochorismatase-like"/>
    <property type="match status" value="1"/>
</dbReference>
<organism evidence="3 4">
    <name type="scientific">Mycobacterium paraseoulense</name>
    <dbReference type="NCBI Taxonomy" id="590652"/>
    <lineage>
        <taxon>Bacteria</taxon>
        <taxon>Bacillati</taxon>
        <taxon>Actinomycetota</taxon>
        <taxon>Actinomycetes</taxon>
        <taxon>Mycobacteriales</taxon>
        <taxon>Mycobacteriaceae</taxon>
        <taxon>Mycobacterium</taxon>
    </lineage>
</organism>
<evidence type="ECO:0000256" key="1">
    <source>
        <dbReference type="ARBA" id="ARBA00022801"/>
    </source>
</evidence>
<accession>A0A1X0I930</accession>
<dbReference type="Proteomes" id="UP000192513">
    <property type="component" value="Unassembled WGS sequence"/>
</dbReference>
<dbReference type="STRING" id="590652.BST39_17330"/>